<dbReference type="Proteomes" id="UP000466130">
    <property type="component" value="Unassembled WGS sequence"/>
</dbReference>
<comment type="caution">
    <text evidence="1">The sequence shown here is derived from an EMBL/GenBank/DDBJ whole genome shotgun (WGS) entry which is preliminary data.</text>
</comment>
<gene>
    <name evidence="1" type="ORF">F1978_10435</name>
</gene>
<dbReference type="Pfam" id="PF02566">
    <property type="entry name" value="OsmC"/>
    <property type="match status" value="1"/>
</dbReference>
<name>A0ABQ6X9W2_9GAMM</name>
<protein>
    <submittedName>
        <fullName evidence="1">OsmC family protein</fullName>
    </submittedName>
</protein>
<proteinExistence type="predicted"/>
<dbReference type="InterPro" id="IPR036102">
    <property type="entry name" value="OsmC/Ohrsf"/>
</dbReference>
<evidence type="ECO:0000313" key="2">
    <source>
        <dbReference type="Proteomes" id="UP000466130"/>
    </source>
</evidence>
<dbReference type="InterPro" id="IPR003718">
    <property type="entry name" value="OsmC/Ohr_fam"/>
</dbReference>
<dbReference type="PANTHER" id="PTHR39624:SF2">
    <property type="entry name" value="OSMC-LIKE PROTEIN"/>
    <property type="match status" value="1"/>
</dbReference>
<dbReference type="SUPFAM" id="SSF82784">
    <property type="entry name" value="OsmC-like"/>
    <property type="match status" value="1"/>
</dbReference>
<organism evidence="1 2">
    <name type="scientific">Vreelandella piezotolerans</name>
    <dbReference type="NCBI Taxonomy" id="2609667"/>
    <lineage>
        <taxon>Bacteria</taxon>
        <taxon>Pseudomonadati</taxon>
        <taxon>Pseudomonadota</taxon>
        <taxon>Gammaproteobacteria</taxon>
        <taxon>Oceanospirillales</taxon>
        <taxon>Halomonadaceae</taxon>
        <taxon>Vreelandella</taxon>
    </lineage>
</organism>
<sequence length="135" mass="15191">MHLPIVVISERNIAFRQRVEVNGMDDLFADVPTVVGGDESAPDPHDYFDIALGTCKAITVQMYAKRKQWPLEGVTVTVQRDDSGERQGHYKLDVTLELHGISVPEQRAKLEEISHRCPIQRLMTQATIEIATHTV</sequence>
<reference evidence="1 2" key="1">
    <citation type="submission" date="2019-09" db="EMBL/GenBank/DDBJ databases">
        <title>The Halomonas whole genome shotgun (WGS).</title>
        <authorList>
            <person name="Xie Z."/>
        </authorList>
    </citation>
    <scope>NUCLEOTIDE SEQUENCE [LARGE SCALE GENOMIC DNA]</scope>
    <source>
        <strain evidence="1 2">NBT06E8</strain>
    </source>
</reference>
<dbReference type="EMBL" id="VWRT01000008">
    <property type="protein sequence ID" value="KAE8438352.1"/>
    <property type="molecule type" value="Genomic_DNA"/>
</dbReference>
<accession>A0ABQ6X9W2</accession>
<dbReference type="InterPro" id="IPR015946">
    <property type="entry name" value="KH_dom-like_a/b"/>
</dbReference>
<dbReference type="PANTHER" id="PTHR39624">
    <property type="entry name" value="PROTEIN INVOLVED IN RIMO-MEDIATED BETA-METHYLTHIOLATION OF RIBOSOMAL PROTEIN S12 YCAO"/>
    <property type="match status" value="1"/>
</dbReference>
<dbReference type="Gene3D" id="3.30.300.20">
    <property type="match status" value="1"/>
</dbReference>
<dbReference type="RefSeq" id="WP_153843338.1">
    <property type="nucleotide sequence ID" value="NZ_CP048602.1"/>
</dbReference>
<keyword evidence="2" id="KW-1185">Reference proteome</keyword>
<evidence type="ECO:0000313" key="1">
    <source>
        <dbReference type="EMBL" id="KAE8438352.1"/>
    </source>
</evidence>